<dbReference type="EMBL" id="RZIJ01000004">
    <property type="protein sequence ID" value="RUQ74017.1"/>
    <property type="molecule type" value="Genomic_DNA"/>
</dbReference>
<gene>
    <name evidence="1" type="ORF">EJ913_06500</name>
</gene>
<dbReference type="InterPro" id="IPR011856">
    <property type="entry name" value="tRNA_endonuc-like_dom_sf"/>
</dbReference>
<dbReference type="Gene3D" id="3.40.1350.10">
    <property type="match status" value="1"/>
</dbReference>
<dbReference type="OrthoDB" id="8480362at2"/>
<dbReference type="Proteomes" id="UP000280346">
    <property type="component" value="Unassembled WGS sequence"/>
</dbReference>
<reference evidence="1 2" key="1">
    <citation type="submission" date="2018-12" db="EMBL/GenBank/DDBJ databases">
        <authorList>
            <person name="Yang Y."/>
        </authorList>
    </citation>
    <scope>NUCLEOTIDE SEQUENCE [LARGE SCALE GENOMIC DNA]</scope>
    <source>
        <strain evidence="1 2">GSF71</strain>
    </source>
</reference>
<organism evidence="1 2">
    <name type="scientific">Azospirillum doebereinerae</name>
    <dbReference type="NCBI Taxonomy" id="92933"/>
    <lineage>
        <taxon>Bacteria</taxon>
        <taxon>Pseudomonadati</taxon>
        <taxon>Pseudomonadota</taxon>
        <taxon>Alphaproteobacteria</taxon>
        <taxon>Rhodospirillales</taxon>
        <taxon>Azospirillaceae</taxon>
        <taxon>Azospirillum</taxon>
    </lineage>
</organism>
<sequence>MSSALTSTQIGKVGETIVGAQLMLASAGRLSPFLPIADDGGIDLVVHDKVTGRSLTIQVKGRVAKEEDTLGYTQFDVRTATFREEDGMFLLAVLLDLGKGGIQRAWLIPMAELAAVSMRKAEKLTITPSPNPASKDRYTPYRCLDMADVATRLIDHFDAAHLPQTPLV</sequence>
<dbReference type="RefSeq" id="WP_126996009.1">
    <property type="nucleotide sequence ID" value="NZ_JBNPXW010000007.1"/>
</dbReference>
<dbReference type="GO" id="GO:0003676">
    <property type="term" value="F:nucleic acid binding"/>
    <property type="evidence" value="ECO:0007669"/>
    <property type="project" value="InterPro"/>
</dbReference>
<comment type="caution">
    <text evidence="1">The sequence shown here is derived from an EMBL/GenBank/DDBJ whole genome shotgun (WGS) entry which is preliminary data.</text>
</comment>
<accession>A0A3S0WWI2</accession>
<evidence type="ECO:0000313" key="1">
    <source>
        <dbReference type="EMBL" id="RUQ74017.1"/>
    </source>
</evidence>
<keyword evidence="2" id="KW-1185">Reference proteome</keyword>
<dbReference type="AlphaFoldDB" id="A0A3S0WWI2"/>
<protein>
    <recommendedName>
        <fullName evidence="3">DUF4365 domain-containing protein</fullName>
    </recommendedName>
</protein>
<proteinExistence type="predicted"/>
<name>A0A3S0WWI2_9PROT</name>
<evidence type="ECO:0008006" key="3">
    <source>
        <dbReference type="Google" id="ProtNLM"/>
    </source>
</evidence>
<evidence type="ECO:0000313" key="2">
    <source>
        <dbReference type="Proteomes" id="UP000280346"/>
    </source>
</evidence>